<dbReference type="SMART" id="SM00822">
    <property type="entry name" value="PKS_KR"/>
    <property type="match status" value="1"/>
</dbReference>
<evidence type="ECO:0000259" key="4">
    <source>
        <dbReference type="SMART" id="SM00822"/>
    </source>
</evidence>
<dbReference type="PANTHER" id="PTHR43658">
    <property type="entry name" value="SHORT-CHAIN DEHYDROGENASE/REDUCTASE"/>
    <property type="match status" value="1"/>
</dbReference>
<evidence type="ECO:0000256" key="3">
    <source>
        <dbReference type="RuleBase" id="RU000363"/>
    </source>
</evidence>
<sequence length="253" mass="27018">MKVQDSVIAITGGGQGLGRAMAEFLAARGAKLALIDLVPEKLDEAATACREAGAEARTYVCNVAKEADVESTFEAILKDFGHLNGLINNAGILRDGLMVKVKDGKVEKRMELSQWQSVIDVNLTGVFLCGREAATRMIENGDQGVIINIASISRAGNMGQSNYSAAKAGVSALVPAWAKELARYGIRCAGIAPGFVETEMTASMKPEAREKMTAGIPLRRMGRPDEIAHAAAFIFENDYLSGRMIEVDGALRL</sequence>
<accession>A0ABW0RI01</accession>
<protein>
    <submittedName>
        <fullName evidence="5">SDR family oxidoreductase</fullName>
    </submittedName>
</protein>
<dbReference type="PROSITE" id="PS00061">
    <property type="entry name" value="ADH_SHORT"/>
    <property type="match status" value="1"/>
</dbReference>
<gene>
    <name evidence="5" type="ORF">ACFPQA_04995</name>
</gene>
<evidence type="ECO:0000313" key="6">
    <source>
        <dbReference type="Proteomes" id="UP001596055"/>
    </source>
</evidence>
<evidence type="ECO:0000256" key="1">
    <source>
        <dbReference type="ARBA" id="ARBA00006484"/>
    </source>
</evidence>
<dbReference type="RefSeq" id="WP_248154693.1">
    <property type="nucleotide sequence ID" value="NZ_JAKZAJ010000001.1"/>
</dbReference>
<keyword evidence="2" id="KW-0560">Oxidoreductase</keyword>
<organism evidence="5 6">
    <name type="scientific">Marinobacter koreensis</name>
    <dbReference type="NCBI Taxonomy" id="335974"/>
    <lineage>
        <taxon>Bacteria</taxon>
        <taxon>Pseudomonadati</taxon>
        <taxon>Pseudomonadota</taxon>
        <taxon>Gammaproteobacteria</taxon>
        <taxon>Pseudomonadales</taxon>
        <taxon>Marinobacteraceae</taxon>
        <taxon>Marinobacter</taxon>
    </lineage>
</organism>
<dbReference type="SUPFAM" id="SSF51735">
    <property type="entry name" value="NAD(P)-binding Rossmann-fold domains"/>
    <property type="match status" value="1"/>
</dbReference>
<dbReference type="Pfam" id="PF00106">
    <property type="entry name" value="adh_short"/>
    <property type="match status" value="1"/>
</dbReference>
<dbReference type="PANTHER" id="PTHR43658:SF8">
    <property type="entry name" value="17-BETA-HYDROXYSTEROID DEHYDROGENASE 14-RELATED"/>
    <property type="match status" value="1"/>
</dbReference>
<dbReference type="Proteomes" id="UP001596055">
    <property type="component" value="Unassembled WGS sequence"/>
</dbReference>
<comment type="caution">
    <text evidence="5">The sequence shown here is derived from an EMBL/GenBank/DDBJ whole genome shotgun (WGS) entry which is preliminary data.</text>
</comment>
<dbReference type="Gene3D" id="3.40.50.720">
    <property type="entry name" value="NAD(P)-binding Rossmann-like Domain"/>
    <property type="match status" value="1"/>
</dbReference>
<proteinExistence type="inferred from homology"/>
<comment type="similarity">
    <text evidence="1 3">Belongs to the short-chain dehydrogenases/reductases (SDR) family.</text>
</comment>
<dbReference type="EMBL" id="JBHSNL010000001">
    <property type="protein sequence ID" value="MFC5544392.1"/>
    <property type="molecule type" value="Genomic_DNA"/>
</dbReference>
<dbReference type="InterPro" id="IPR002347">
    <property type="entry name" value="SDR_fam"/>
</dbReference>
<dbReference type="InterPro" id="IPR057326">
    <property type="entry name" value="KR_dom"/>
</dbReference>
<name>A0ABW0RI01_9GAMM</name>
<dbReference type="PRINTS" id="PR00081">
    <property type="entry name" value="GDHRDH"/>
</dbReference>
<feature type="domain" description="Ketoreductase" evidence="4">
    <location>
        <begin position="6"/>
        <end position="199"/>
    </location>
</feature>
<dbReference type="PRINTS" id="PR00080">
    <property type="entry name" value="SDRFAMILY"/>
</dbReference>
<evidence type="ECO:0000313" key="5">
    <source>
        <dbReference type="EMBL" id="MFC5544392.1"/>
    </source>
</evidence>
<dbReference type="InterPro" id="IPR036291">
    <property type="entry name" value="NAD(P)-bd_dom_sf"/>
</dbReference>
<reference evidence="6" key="1">
    <citation type="journal article" date="2019" name="Int. J. Syst. Evol. Microbiol.">
        <title>The Global Catalogue of Microorganisms (GCM) 10K type strain sequencing project: providing services to taxonomists for standard genome sequencing and annotation.</title>
        <authorList>
            <consortium name="The Broad Institute Genomics Platform"/>
            <consortium name="The Broad Institute Genome Sequencing Center for Infectious Disease"/>
            <person name="Wu L."/>
            <person name="Ma J."/>
        </authorList>
    </citation>
    <scope>NUCLEOTIDE SEQUENCE [LARGE SCALE GENOMIC DNA]</scope>
    <source>
        <strain evidence="6">CGMCC 4.1799</strain>
    </source>
</reference>
<dbReference type="InterPro" id="IPR020904">
    <property type="entry name" value="Sc_DH/Rdtase_CS"/>
</dbReference>
<keyword evidence="6" id="KW-1185">Reference proteome</keyword>
<dbReference type="NCBIfam" id="NF006072">
    <property type="entry name" value="PRK08217.1"/>
    <property type="match status" value="1"/>
</dbReference>
<evidence type="ECO:0000256" key="2">
    <source>
        <dbReference type="ARBA" id="ARBA00023002"/>
    </source>
</evidence>